<dbReference type="AlphaFoldDB" id="K1KGT8"/>
<dbReference type="PATRIC" id="fig|1224748.3.peg.3856"/>
<evidence type="ECO:0000313" key="2">
    <source>
        <dbReference type="EMBL" id="EKB43300.1"/>
    </source>
</evidence>
<sequence>MESICPSLTNVTPASFNALRNARAVLASCSSRPACPKPRSREPNPWRTAMERISVYRRERCRRALPPVKNEENVGNEPVGKAASMNTRAATPKAKIQPIARMRNKTATEGATFRPLVFWSVPARKRYCTVNPMATLITETHNDGARPANGHAHHTANHGGGQPRLKHQEKQSRRWPAEPPIAHPKWPSGRGPW</sequence>
<name>K1KGT8_9BACL</name>
<reference evidence="2 3" key="1">
    <citation type="journal article" date="2012" name="J. Bacteriol.">
        <title>Draft Genome Sequence of Bacillus isronensis Strain B3W22, Isolated from the Upper Atmosphere.</title>
        <authorList>
            <person name="Shivaji S."/>
            <person name="Ara S."/>
            <person name="Singh S.K."/>
            <person name="Bandi S."/>
            <person name="Singh A."/>
            <person name="Pinnaka A.K."/>
        </authorList>
    </citation>
    <scope>NUCLEOTIDE SEQUENCE [LARGE SCALE GENOMIC DNA]</scope>
    <source>
        <strain evidence="2 3">B3W22</strain>
    </source>
</reference>
<comment type="caution">
    <text evidence="2">The sequence shown here is derived from an EMBL/GenBank/DDBJ whole genome shotgun (WGS) entry which is preliminary data.</text>
</comment>
<gene>
    <name evidence="2" type="ORF">B857_03906</name>
</gene>
<feature type="compositionally biased region" description="Basic and acidic residues" evidence="1">
    <location>
        <begin position="166"/>
        <end position="176"/>
    </location>
</feature>
<accession>K1KGT8</accession>
<dbReference type="EMBL" id="AMCK01000051">
    <property type="protein sequence ID" value="EKB43300.1"/>
    <property type="molecule type" value="Genomic_DNA"/>
</dbReference>
<organism evidence="2 3">
    <name type="scientific">Solibacillus isronensis B3W22</name>
    <dbReference type="NCBI Taxonomy" id="1224748"/>
    <lineage>
        <taxon>Bacteria</taxon>
        <taxon>Bacillati</taxon>
        <taxon>Bacillota</taxon>
        <taxon>Bacilli</taxon>
        <taxon>Bacillales</taxon>
        <taxon>Caryophanaceae</taxon>
        <taxon>Solibacillus</taxon>
    </lineage>
</organism>
<protein>
    <submittedName>
        <fullName evidence="2">Uncharacterized protein</fullName>
    </submittedName>
</protein>
<proteinExistence type="predicted"/>
<feature type="region of interest" description="Disordered" evidence="1">
    <location>
        <begin position="141"/>
        <end position="193"/>
    </location>
</feature>
<evidence type="ECO:0000313" key="3">
    <source>
        <dbReference type="Proteomes" id="UP000004738"/>
    </source>
</evidence>
<evidence type="ECO:0000256" key="1">
    <source>
        <dbReference type="SAM" id="MobiDB-lite"/>
    </source>
</evidence>
<dbReference type="Proteomes" id="UP000004738">
    <property type="component" value="Unassembled WGS sequence"/>
</dbReference>
<keyword evidence="3" id="KW-1185">Reference proteome</keyword>